<accession>A0A2U1J7R6</accession>
<dbReference type="Proteomes" id="UP000245591">
    <property type="component" value="Unassembled WGS sequence"/>
</dbReference>
<name>A0A2U1J7R6_SMIAN</name>
<evidence type="ECO:0000313" key="2">
    <source>
        <dbReference type="EMBL" id="PWA01152.1"/>
    </source>
</evidence>
<keyword evidence="3" id="KW-1185">Reference proteome</keyword>
<sequence>MQRNFLKGENVGESEPKQPENNIQQRVLQGYKHLSEDLENKKLCKCVQMVRMYQAELQRNLDEGTNSLDNKNRSLQFALRKAYMEMIFENPRFARENYIDSLLWQKTGNDIKKGIRHGKKQFLKSDVLIPKFVELTLSILDSGNLNTNSLEQWEKALELATIQNKISQKELFMMVFSIFAGLGVKILSNLENENILQILEFSMTIFTRTMFVFLERFNQTNIRFSYPAENLKGDRKLDFGYFTPLTIGIIWLVALLEKLDSERKDLVQAVRKVVGAEWFVLALDFTTKIIKNSKQKGKQNVGNLNCQNECLILLIDGWILPNGKRWNEMFYTEPKNEFGKINSKERMKNVAKARNGEGMTIGEVLLVDKLMKGIETISEAMKKEQKGLELETENKHFLFEEEEDKSEDDEVIVFSGKFRK</sequence>
<evidence type="ECO:0000256" key="1">
    <source>
        <dbReference type="SAM" id="MobiDB-lite"/>
    </source>
</evidence>
<comment type="caution">
    <text evidence="2">The sequence shown here is derived from an EMBL/GenBank/DDBJ whole genome shotgun (WGS) entry which is preliminary data.</text>
</comment>
<organism evidence="2 3">
    <name type="scientific">Smittium angustum</name>
    <dbReference type="NCBI Taxonomy" id="133377"/>
    <lineage>
        <taxon>Eukaryota</taxon>
        <taxon>Fungi</taxon>
        <taxon>Fungi incertae sedis</taxon>
        <taxon>Zoopagomycota</taxon>
        <taxon>Kickxellomycotina</taxon>
        <taxon>Harpellomycetes</taxon>
        <taxon>Harpellales</taxon>
        <taxon>Legeriomycetaceae</taxon>
        <taxon>Smittium</taxon>
    </lineage>
</organism>
<protein>
    <submittedName>
        <fullName evidence="2">Uncharacterized protein</fullName>
    </submittedName>
</protein>
<dbReference type="AlphaFoldDB" id="A0A2U1J7R6"/>
<evidence type="ECO:0000313" key="3">
    <source>
        <dbReference type="Proteomes" id="UP000245591"/>
    </source>
</evidence>
<feature type="region of interest" description="Disordered" evidence="1">
    <location>
        <begin position="1"/>
        <end position="23"/>
    </location>
</feature>
<gene>
    <name evidence="2" type="ORF">BB558_002750</name>
</gene>
<proteinExistence type="predicted"/>
<dbReference type="EMBL" id="MBFU01000214">
    <property type="protein sequence ID" value="PWA01152.1"/>
    <property type="molecule type" value="Genomic_DNA"/>
</dbReference>
<reference evidence="2 3" key="1">
    <citation type="journal article" date="2018" name="MBio">
        <title>Comparative Genomics Reveals the Core Gene Toolbox for the Fungus-Insect Symbiosis.</title>
        <authorList>
            <person name="Wang Y."/>
            <person name="Stata M."/>
            <person name="Wang W."/>
            <person name="Stajich J.E."/>
            <person name="White M.M."/>
            <person name="Moncalvo J.M."/>
        </authorList>
    </citation>
    <scope>NUCLEOTIDE SEQUENCE [LARGE SCALE GENOMIC DNA]</scope>
    <source>
        <strain evidence="2 3">AUS-126-30</strain>
    </source>
</reference>